<keyword evidence="2" id="KW-0378">Hydrolase</keyword>
<dbReference type="SUPFAM" id="SSF51445">
    <property type="entry name" value="(Trans)glycosidases"/>
    <property type="match status" value="1"/>
</dbReference>
<evidence type="ECO:0000256" key="1">
    <source>
        <dbReference type="ARBA" id="ARBA00010838"/>
    </source>
</evidence>
<dbReference type="GO" id="GO:0005829">
    <property type="term" value="C:cytosol"/>
    <property type="evidence" value="ECO:0007669"/>
    <property type="project" value="TreeGrafter"/>
</dbReference>
<reference evidence="5" key="2">
    <citation type="submission" date="2021-09" db="EMBL/GenBank/DDBJ databases">
        <authorList>
            <person name="Gilroy R."/>
        </authorList>
    </citation>
    <scope>NUCLEOTIDE SEQUENCE</scope>
    <source>
        <strain evidence="5">ChiGjej2B2-7701</strain>
    </source>
</reference>
<dbReference type="GO" id="GO:0016052">
    <property type="term" value="P:carbohydrate catabolic process"/>
    <property type="evidence" value="ECO:0007669"/>
    <property type="project" value="TreeGrafter"/>
</dbReference>
<dbReference type="PRINTS" id="PR00131">
    <property type="entry name" value="GLHYDRLASE1"/>
</dbReference>
<dbReference type="EMBL" id="DYVF01000037">
    <property type="protein sequence ID" value="HJG30786.1"/>
    <property type="molecule type" value="Genomic_DNA"/>
</dbReference>
<evidence type="ECO:0000256" key="4">
    <source>
        <dbReference type="RuleBase" id="RU003690"/>
    </source>
</evidence>
<keyword evidence="3" id="KW-0326">Glycosidase</keyword>
<reference evidence="5" key="1">
    <citation type="journal article" date="2021" name="PeerJ">
        <title>Extensive microbial diversity within the chicken gut microbiome revealed by metagenomics and culture.</title>
        <authorList>
            <person name="Gilroy R."/>
            <person name="Ravi A."/>
            <person name="Getino M."/>
            <person name="Pursley I."/>
            <person name="Horton D.L."/>
            <person name="Alikhan N.F."/>
            <person name="Baker D."/>
            <person name="Gharbi K."/>
            <person name="Hall N."/>
            <person name="Watson M."/>
            <person name="Adriaenssens E.M."/>
            <person name="Foster-Nyarko E."/>
            <person name="Jarju S."/>
            <person name="Secka A."/>
            <person name="Antonio M."/>
            <person name="Oren A."/>
            <person name="Chaudhuri R.R."/>
            <person name="La Ragione R."/>
            <person name="Hildebrand F."/>
            <person name="Pallen M.J."/>
        </authorList>
    </citation>
    <scope>NUCLEOTIDE SEQUENCE</scope>
    <source>
        <strain evidence="5">ChiGjej2B2-7701</strain>
    </source>
</reference>
<name>A0A921IPX5_9ACTN</name>
<dbReference type="InterPro" id="IPR001360">
    <property type="entry name" value="Glyco_hydro_1"/>
</dbReference>
<sequence>MAFPKGFLIGAATAAHQVEGDNMASDFWLMEQMEHTSYAEPSLAAIDHYHRFAGDIELLANAGLNAFRFSIEWARIEPEPGKFSAEALNHYRAVIDCCRVRGVEPIVTLFHFSSPAWLIRQGGWEAPETVASFARYVRYVAEGLGDRLHYVFTINEANLGAQIAGYIKLAANGDADGTNIQMGLNLEGRDAEAAAMEAEYRELFGTPSPASFNTPRTDQGNRVIMDAHRAACAVLRDVCPHAVVGLTLSLHDLQPVTGGEAAAAEQWHTEFGQFMPAIADDDILGIQSYTRAFVGPEGMLPTAPDAHVTQMGYEYYPEAAGHLVRRIASEFNGKIMMTENGVGTADDAERCTFIERVMADLEECVSDGVPLVGYCHWSLLDNFEWESGYRMQFGLVAVDRTTMERLPRPSLELLGSYAKRIGA</sequence>
<organism evidence="5 6">
    <name type="scientific">Collinsella ihumii</name>
    <dbReference type="NCBI Taxonomy" id="1720204"/>
    <lineage>
        <taxon>Bacteria</taxon>
        <taxon>Bacillati</taxon>
        <taxon>Actinomycetota</taxon>
        <taxon>Coriobacteriia</taxon>
        <taxon>Coriobacteriales</taxon>
        <taxon>Coriobacteriaceae</taxon>
        <taxon>Collinsella</taxon>
    </lineage>
</organism>
<protein>
    <submittedName>
        <fullName evidence="5">Family 1 glycosylhydrolase</fullName>
    </submittedName>
</protein>
<dbReference type="PANTHER" id="PTHR10353:SF209">
    <property type="entry name" value="GALACTOLIPID GALACTOSYLTRANSFERASE SFR2, CHLOROPLASTIC"/>
    <property type="match status" value="1"/>
</dbReference>
<dbReference type="Proteomes" id="UP000746751">
    <property type="component" value="Unassembled WGS sequence"/>
</dbReference>
<dbReference type="Pfam" id="PF00232">
    <property type="entry name" value="Glyco_hydro_1"/>
    <property type="match status" value="2"/>
</dbReference>
<evidence type="ECO:0000256" key="2">
    <source>
        <dbReference type="ARBA" id="ARBA00022801"/>
    </source>
</evidence>
<comment type="similarity">
    <text evidence="1 4">Belongs to the glycosyl hydrolase 1 family.</text>
</comment>
<proteinExistence type="inferred from homology"/>
<evidence type="ECO:0000313" key="6">
    <source>
        <dbReference type="Proteomes" id="UP000746751"/>
    </source>
</evidence>
<accession>A0A921IPX5</accession>
<gene>
    <name evidence="5" type="ORF">K8U80_05255</name>
</gene>
<dbReference type="GO" id="GO:0008422">
    <property type="term" value="F:beta-glucosidase activity"/>
    <property type="evidence" value="ECO:0007669"/>
    <property type="project" value="TreeGrafter"/>
</dbReference>
<comment type="caution">
    <text evidence="5">The sequence shown here is derived from an EMBL/GenBank/DDBJ whole genome shotgun (WGS) entry which is preliminary data.</text>
</comment>
<evidence type="ECO:0000313" key="5">
    <source>
        <dbReference type="EMBL" id="HJG30786.1"/>
    </source>
</evidence>
<dbReference type="PANTHER" id="PTHR10353">
    <property type="entry name" value="GLYCOSYL HYDROLASE"/>
    <property type="match status" value="1"/>
</dbReference>
<dbReference type="InterPro" id="IPR017853">
    <property type="entry name" value="GH"/>
</dbReference>
<dbReference type="AlphaFoldDB" id="A0A921IPX5"/>
<dbReference type="Gene3D" id="3.20.20.80">
    <property type="entry name" value="Glycosidases"/>
    <property type="match status" value="1"/>
</dbReference>
<evidence type="ECO:0000256" key="3">
    <source>
        <dbReference type="ARBA" id="ARBA00023295"/>
    </source>
</evidence>